<organism evidence="2 3">
    <name type="scientific">Megasphaera intestinihominis</name>
    <dbReference type="NCBI Taxonomy" id="3133159"/>
    <lineage>
        <taxon>Bacteria</taxon>
        <taxon>Bacillati</taxon>
        <taxon>Bacillota</taxon>
        <taxon>Negativicutes</taxon>
        <taxon>Veillonellales</taxon>
        <taxon>Veillonellaceae</taxon>
        <taxon>Megasphaera</taxon>
    </lineage>
</organism>
<dbReference type="PANTHER" id="PTHR18964:SF165">
    <property type="entry name" value="BETA-GLUCOSIDE KINASE"/>
    <property type="match status" value="1"/>
</dbReference>
<proteinExistence type="inferred from homology"/>
<dbReference type="RefSeq" id="WP_020309619.1">
    <property type="nucleotide sequence ID" value="NZ_JBBMEU010000008.1"/>
</dbReference>
<name>A0ABV1CTX1_9FIRM</name>
<dbReference type="Gene3D" id="3.30.420.40">
    <property type="match status" value="2"/>
</dbReference>
<comment type="similarity">
    <text evidence="1">Belongs to the ROK (NagC/XylR) family.</text>
</comment>
<dbReference type="Proteomes" id="UP001433088">
    <property type="component" value="Unassembled WGS sequence"/>
</dbReference>
<dbReference type="InterPro" id="IPR000600">
    <property type="entry name" value="ROK"/>
</dbReference>
<dbReference type="CDD" id="cd24068">
    <property type="entry name" value="ASKHA_NBD_ROK_FnNanK-like"/>
    <property type="match status" value="1"/>
</dbReference>
<sequence length="295" mass="31332">MIYSCIDIGGTAIKFGLIDETGRFHKKGSLPTEAATGGGPGIVHKVRSLIQRQLADHPLAGIGISTAGIIDTERGAVDYALSIPDYTGTAWKSLLENEFQLPCIVENDTNCAALGEWWLGAGRDMDSLFAVTVGTSIGGAFIEKGHILHGACRSAGEIAYMRVPAGRLHDVASATYLCREMACKKAADPEKVDGRTCFAWVRQGDATAAAVLDTFCQNLADGLANIACLCNPDGIVLGGGIMAQEDILRPKLETALAARLPAMMLPPKRLAFAKRQNDAGMLGALYLLLHRKGSY</sequence>
<dbReference type="Pfam" id="PF00480">
    <property type="entry name" value="ROK"/>
    <property type="match status" value="1"/>
</dbReference>
<dbReference type="SUPFAM" id="SSF53067">
    <property type="entry name" value="Actin-like ATPase domain"/>
    <property type="match status" value="1"/>
</dbReference>
<dbReference type="PANTHER" id="PTHR18964">
    <property type="entry name" value="ROK (REPRESSOR, ORF, KINASE) FAMILY"/>
    <property type="match status" value="1"/>
</dbReference>
<comment type="caution">
    <text evidence="2">The sequence shown here is derived from an EMBL/GenBank/DDBJ whole genome shotgun (WGS) entry which is preliminary data.</text>
</comment>
<evidence type="ECO:0000313" key="3">
    <source>
        <dbReference type="Proteomes" id="UP001433088"/>
    </source>
</evidence>
<reference evidence="2 3" key="1">
    <citation type="submission" date="2024-03" db="EMBL/GenBank/DDBJ databases">
        <title>Human intestinal bacterial collection.</title>
        <authorList>
            <person name="Pauvert C."/>
            <person name="Hitch T.C.A."/>
            <person name="Clavel T."/>
        </authorList>
    </citation>
    <scope>NUCLEOTIDE SEQUENCE [LARGE SCALE GENOMIC DNA]</scope>
    <source>
        <strain evidence="2 3">CLA-AA-H81</strain>
    </source>
</reference>
<evidence type="ECO:0000313" key="2">
    <source>
        <dbReference type="EMBL" id="MEQ2421594.1"/>
    </source>
</evidence>
<gene>
    <name evidence="2" type="ORF">WMO23_02445</name>
</gene>
<dbReference type="EMBL" id="JBBMEU010000008">
    <property type="protein sequence ID" value="MEQ2421594.1"/>
    <property type="molecule type" value="Genomic_DNA"/>
</dbReference>
<protein>
    <submittedName>
        <fullName evidence="2">ROK family protein</fullName>
    </submittedName>
</protein>
<evidence type="ECO:0000256" key="1">
    <source>
        <dbReference type="ARBA" id="ARBA00006479"/>
    </source>
</evidence>
<keyword evidence="3" id="KW-1185">Reference proteome</keyword>
<dbReference type="InterPro" id="IPR043129">
    <property type="entry name" value="ATPase_NBD"/>
</dbReference>
<accession>A0ABV1CTX1</accession>